<gene>
    <name evidence="1" type="ORF">RF11_02678</name>
</gene>
<reference evidence="1 2" key="1">
    <citation type="journal article" date="2014" name="Genome Biol. Evol.">
        <title>The genome of the myxosporean Thelohanellus kitauei shows adaptations to nutrient acquisition within its fish host.</title>
        <authorList>
            <person name="Yang Y."/>
            <person name="Xiong J."/>
            <person name="Zhou Z."/>
            <person name="Huo F."/>
            <person name="Miao W."/>
            <person name="Ran C."/>
            <person name="Liu Y."/>
            <person name="Zhang J."/>
            <person name="Feng J."/>
            <person name="Wang M."/>
            <person name="Wang M."/>
            <person name="Wang L."/>
            <person name="Yao B."/>
        </authorList>
    </citation>
    <scope>NUCLEOTIDE SEQUENCE [LARGE SCALE GENOMIC DNA]</scope>
    <source>
        <strain evidence="1">Wuqing</strain>
    </source>
</reference>
<keyword evidence="2" id="KW-1185">Reference proteome</keyword>
<evidence type="ECO:0000313" key="2">
    <source>
        <dbReference type="Proteomes" id="UP000031668"/>
    </source>
</evidence>
<proteinExistence type="predicted"/>
<sequence>MKFDIESYLLTNGPTPSSVIKKLMMDRGMSDEAARQRLSRTGTKVMRFTHFPLPKREAFMYLAKDFNTTAFWNRLLKAHSEAKTSLLRGDPVLPAGQSVWKPGASEETGGLLRREYDEILGDCLVSHVNFLEGVKETAGVRNQLLVEDILIKGVADWLRKNSFASYNKITVRNKNEMPTFCHHHWDISAPSYLRPLAVINKGDTENGFVVADVVFSEATELKIRGFIAKVNRCRNMQKTRPFLAMLVADSFDADAQKLAKNAGIMITTVKNFLGSDIAELMSNLLTTLNRAAAVAAVDPERINRLFNGLSRIEGAAINIRGAMFEMLVGHMAIKTQNVQTIDLNKKITFDGKSAEIDVIGHRAEAEIKCFECKGYEVKRLIDVSLIERWITQVQLIRRYFQNSEVYRDRKLTFAYWTSSSFTSEAEQLLQDFQDRNKRLKIEWKTGEQIIKIAREDKLTSIVTVLNDHYAKHPLSDDEFPF</sequence>
<organism evidence="1 2">
    <name type="scientific">Thelohanellus kitauei</name>
    <name type="common">Myxosporean</name>
    <dbReference type="NCBI Taxonomy" id="669202"/>
    <lineage>
        <taxon>Eukaryota</taxon>
        <taxon>Metazoa</taxon>
        <taxon>Cnidaria</taxon>
        <taxon>Myxozoa</taxon>
        <taxon>Myxosporea</taxon>
        <taxon>Bivalvulida</taxon>
        <taxon>Platysporina</taxon>
        <taxon>Myxobolidae</taxon>
        <taxon>Thelohanellus</taxon>
    </lineage>
</organism>
<comment type="caution">
    <text evidence="1">The sequence shown here is derived from an EMBL/GenBank/DDBJ whole genome shotgun (WGS) entry which is preliminary data.</text>
</comment>
<name>A0A0C2MUP1_THEKT</name>
<accession>A0A0C2MUP1</accession>
<dbReference type="Proteomes" id="UP000031668">
    <property type="component" value="Unassembled WGS sequence"/>
</dbReference>
<evidence type="ECO:0000313" key="1">
    <source>
        <dbReference type="EMBL" id="KII71046.1"/>
    </source>
</evidence>
<protein>
    <submittedName>
        <fullName evidence="1">Uncharacterized protein</fullName>
    </submittedName>
</protein>
<dbReference type="EMBL" id="JWZT01001868">
    <property type="protein sequence ID" value="KII71046.1"/>
    <property type="molecule type" value="Genomic_DNA"/>
</dbReference>
<dbReference type="AlphaFoldDB" id="A0A0C2MUP1"/>